<keyword evidence="2" id="KW-0723">Serine/threonine-protein kinase</keyword>
<feature type="region of interest" description="Disordered" evidence="10">
    <location>
        <begin position="1"/>
        <end position="154"/>
    </location>
</feature>
<gene>
    <name evidence="13" type="ORF">MELLADRAFT_110792</name>
</gene>
<dbReference type="PROSITE" id="PS50011">
    <property type="entry name" value="PROTEIN_KINASE_DOM"/>
    <property type="match status" value="1"/>
</dbReference>
<feature type="region of interest" description="Disordered" evidence="10">
    <location>
        <begin position="1148"/>
        <end position="1184"/>
    </location>
</feature>
<dbReference type="HOGENOM" id="CLU_002888_3_0_1"/>
<evidence type="ECO:0000256" key="3">
    <source>
        <dbReference type="ARBA" id="ARBA00022679"/>
    </source>
</evidence>
<evidence type="ECO:0000313" key="14">
    <source>
        <dbReference type="Proteomes" id="UP000001072"/>
    </source>
</evidence>
<feature type="compositionally biased region" description="Basic and acidic residues" evidence="10">
    <location>
        <begin position="613"/>
        <end position="635"/>
    </location>
</feature>
<dbReference type="OrthoDB" id="193931at2759"/>
<dbReference type="InterPro" id="IPR011009">
    <property type="entry name" value="Kinase-like_dom_sf"/>
</dbReference>
<feature type="compositionally biased region" description="Low complexity" evidence="10">
    <location>
        <begin position="418"/>
        <end position="430"/>
    </location>
</feature>
<name>F4S0Z8_MELLP</name>
<keyword evidence="4 9" id="KW-0547">Nucleotide-binding</keyword>
<evidence type="ECO:0000313" key="13">
    <source>
        <dbReference type="EMBL" id="EGG01679.1"/>
    </source>
</evidence>
<keyword evidence="6 9" id="KW-0067">ATP-binding</keyword>
<sequence length="1289" mass="139079">MNSEQQQQQQQQQDHHQESTQSSSNHHHHHQHSNSLPKTHQNPIKSELTIPPYNPSKKNHHSSQSQQQQQHHHHQSNSTRPRPVTTAITPVSSNNPNHQTQSRNHLPPNMPVPATPSNRNRASHQIQTSNTLPNTSTDENSSQSNSLSMVGPSHPMPRQRIYFGPYLLLQTLGEGEFGKVKLGVHSSPDRWGEEVAIKLIKRGNVDTQARMIKVAREIDVLKLVKHPNIVRLYDVIETEKYIGIVLEYASGGELFDHILAHRYLKEKDASKLFAQLISGDRSNDLMATSCGSPCYAAPELVVQDGRYVGSQVDVWSCGVILYAMLAGYLPFDDDPSNPDGDNINLLYKYIINTPLSFPEWITDQPKDLLLRMLVPDPLKRCALSEVTSHPWLAKYAHLFDRSIEELELISEDNEQQKRMALQAQRQAMAANNGRGGSGATSGDSMGRSQSAAHPSGISGRARAHQSAMVVPTTSSVAESEFVQSPSAYQQQRQQSTTSGSTSTVTHLQPTPQPTAPTSKTRRAQAQSAMVIPTSTTRQNKENEVLAGMEDVHNAHGADHKKPVELVNDGEEIASGTKDASKKRKVNAAGVTPGSNQQRYTVQVEYSATPSPDSRAKGKAVERVGEDGMVETREDEALQTPKTTHRPSRPTNEDTPIAREARDVVQESTPPPNRTTRSSNTSANPVINVTQPLAGKENEAQKSAHLPFPSPPIGSKTITMIGGQSNQAPAGKPTHTNVEGIIAAESAASKKDSRHRKGMSTDRFLSRLLGSSQQGNGNSAIPPLPPQPPPSALKKPTGYSAVANASKNTRRKALSMVVEPLSGKIPGTSSANRANRKSAKVVPPSPGTVTSPTSSNASNDPSRRPRRGSTMVPGSSESTRHNRRMTLAGSSKKDGTHGQLVISSPVLINPQPQTPISPSTQILGEETVVVDERGLSGSPNWSQHTAAGNSTSHLSSSSSKAKRVMDWFRFKSLNTSTTSTNTTVMNSNPTNYEESVIPPTPFMTDFDERRKNGESVVGNSGNVNQINTSSKNTTKPVASNSSLSTRDVQTTGDESAVLVQNNTTRSTSVNVPPQTTPFNDSKLKLHHGAIDQNAISSISPPLIMFQLKKILWELGIEVTEENSMKLKAMRRSKKKVVASLGLGVFEALQQQQQQQQSGGTTSGSSSIGVPPLHGPNGGGSSGGGGFKSIFNRKASGMSVSGIIDQIGSVGSGNGSNELQPLPAYSDDPSVDSGDDVRFTVEITKLRGLNGLYAVDIKRLKGSLWSFKYLYLQILEKAELGGGGGGGAIGV</sequence>
<dbReference type="STRING" id="747676.F4S0Z8"/>
<dbReference type="InParanoid" id="F4S0Z8"/>
<feature type="region of interest" description="Disordered" evidence="10">
    <location>
        <begin position="933"/>
        <end position="958"/>
    </location>
</feature>
<evidence type="ECO:0000256" key="5">
    <source>
        <dbReference type="ARBA" id="ARBA00022777"/>
    </source>
</evidence>
<feature type="compositionally biased region" description="Basic and acidic residues" evidence="10">
    <location>
        <begin position="655"/>
        <end position="664"/>
    </location>
</feature>
<keyword evidence="3 13" id="KW-0808">Transferase</keyword>
<evidence type="ECO:0000259" key="12">
    <source>
        <dbReference type="PROSITE" id="PS50032"/>
    </source>
</evidence>
<comment type="catalytic activity">
    <reaction evidence="7">
        <text>L-threonyl-[protein] + ATP = O-phospho-L-threonyl-[protein] + ADP + H(+)</text>
        <dbReference type="Rhea" id="RHEA:46608"/>
        <dbReference type="Rhea" id="RHEA-COMP:11060"/>
        <dbReference type="Rhea" id="RHEA-COMP:11605"/>
        <dbReference type="ChEBI" id="CHEBI:15378"/>
        <dbReference type="ChEBI" id="CHEBI:30013"/>
        <dbReference type="ChEBI" id="CHEBI:30616"/>
        <dbReference type="ChEBI" id="CHEBI:61977"/>
        <dbReference type="ChEBI" id="CHEBI:456216"/>
        <dbReference type="EC" id="2.7.11.1"/>
    </reaction>
</comment>
<dbReference type="InterPro" id="IPR028375">
    <property type="entry name" value="KA1/Ssp2_C"/>
</dbReference>
<feature type="domain" description="KA1" evidence="12">
    <location>
        <begin position="1228"/>
        <end position="1278"/>
    </location>
</feature>
<comment type="catalytic activity">
    <reaction evidence="8">
        <text>L-seryl-[protein] + ATP = O-phospho-L-seryl-[protein] + ADP + H(+)</text>
        <dbReference type="Rhea" id="RHEA:17989"/>
        <dbReference type="Rhea" id="RHEA-COMP:9863"/>
        <dbReference type="Rhea" id="RHEA-COMP:11604"/>
        <dbReference type="ChEBI" id="CHEBI:15378"/>
        <dbReference type="ChEBI" id="CHEBI:29999"/>
        <dbReference type="ChEBI" id="CHEBI:30616"/>
        <dbReference type="ChEBI" id="CHEBI:83421"/>
        <dbReference type="ChEBI" id="CHEBI:456216"/>
        <dbReference type="EC" id="2.7.11.1"/>
    </reaction>
</comment>
<dbReference type="GO" id="GO:0005524">
    <property type="term" value="F:ATP binding"/>
    <property type="evidence" value="ECO:0007669"/>
    <property type="project" value="UniProtKB-UniRule"/>
</dbReference>
<feature type="binding site" evidence="9">
    <location>
        <position position="198"/>
    </location>
    <ligand>
        <name>ATP</name>
        <dbReference type="ChEBI" id="CHEBI:30616"/>
    </ligand>
</feature>
<feature type="compositionally biased region" description="Low complexity" evidence="10">
    <location>
        <begin position="978"/>
        <end position="990"/>
    </location>
</feature>
<dbReference type="GO" id="GO:0005737">
    <property type="term" value="C:cytoplasm"/>
    <property type="evidence" value="ECO:0007669"/>
    <property type="project" value="TreeGrafter"/>
</dbReference>
<feature type="compositionally biased region" description="Low complexity" evidence="10">
    <location>
        <begin position="949"/>
        <end position="958"/>
    </location>
</feature>
<dbReference type="FunFam" id="3.30.200.20:FF:000003">
    <property type="entry name" value="Non-specific serine/threonine protein kinase"/>
    <property type="match status" value="1"/>
</dbReference>
<dbReference type="RefSeq" id="XP_007415024.1">
    <property type="nucleotide sequence ID" value="XM_007414962.1"/>
</dbReference>
<dbReference type="GO" id="GO:0035556">
    <property type="term" value="P:intracellular signal transduction"/>
    <property type="evidence" value="ECO:0007669"/>
    <property type="project" value="TreeGrafter"/>
</dbReference>
<keyword evidence="14" id="KW-1185">Reference proteome</keyword>
<dbReference type="KEGG" id="mlr:MELLADRAFT_110792"/>
<dbReference type="Proteomes" id="UP000001072">
    <property type="component" value="Unassembled WGS sequence"/>
</dbReference>
<evidence type="ECO:0000256" key="1">
    <source>
        <dbReference type="ARBA" id="ARBA00012513"/>
    </source>
</evidence>
<feature type="region of interest" description="Disordered" evidence="10">
    <location>
        <begin position="605"/>
        <end position="734"/>
    </location>
</feature>
<dbReference type="EC" id="2.7.11.1" evidence="1"/>
<dbReference type="PANTHER" id="PTHR24346:SF110">
    <property type="entry name" value="NON-SPECIFIC SERINE_THREONINE PROTEIN KINASE"/>
    <property type="match status" value="1"/>
</dbReference>
<dbReference type="PANTHER" id="PTHR24346">
    <property type="entry name" value="MAP/MICROTUBULE AFFINITY-REGULATING KINASE"/>
    <property type="match status" value="1"/>
</dbReference>
<feature type="region of interest" description="Disordered" evidence="10">
    <location>
        <begin position="417"/>
        <end position="528"/>
    </location>
</feature>
<dbReference type="eggNOG" id="KOG0583">
    <property type="taxonomic scope" value="Eukaryota"/>
</dbReference>
<dbReference type="Gene3D" id="1.10.510.10">
    <property type="entry name" value="Transferase(Phosphotransferase) domain 1"/>
    <property type="match status" value="2"/>
</dbReference>
<dbReference type="Pfam" id="PF02149">
    <property type="entry name" value="KA1"/>
    <property type="match status" value="1"/>
</dbReference>
<dbReference type="InterPro" id="IPR000719">
    <property type="entry name" value="Prot_kinase_dom"/>
</dbReference>
<feature type="compositionally biased region" description="Low complexity" evidence="10">
    <location>
        <begin position="483"/>
        <end position="505"/>
    </location>
</feature>
<feature type="compositionally biased region" description="Polar residues" evidence="10">
    <location>
        <begin position="936"/>
        <end position="948"/>
    </location>
</feature>
<evidence type="ECO:0000256" key="6">
    <source>
        <dbReference type="ARBA" id="ARBA00022840"/>
    </source>
</evidence>
<keyword evidence="5" id="KW-0418">Kinase</keyword>
<feature type="compositionally biased region" description="Gly residues" evidence="10">
    <location>
        <begin position="1174"/>
        <end position="1184"/>
    </location>
</feature>
<feature type="compositionally biased region" description="Polar residues" evidence="10">
    <location>
        <begin position="86"/>
        <end position="104"/>
    </location>
</feature>
<feature type="region of interest" description="Disordered" evidence="10">
    <location>
        <begin position="1013"/>
        <end position="1050"/>
    </location>
</feature>
<feature type="region of interest" description="Disordered" evidence="10">
    <location>
        <begin position="978"/>
        <end position="997"/>
    </location>
</feature>
<accession>F4S0Z8</accession>
<feature type="compositionally biased region" description="Polar residues" evidence="10">
    <location>
        <begin position="440"/>
        <end position="452"/>
    </location>
</feature>
<dbReference type="Pfam" id="PF00069">
    <property type="entry name" value="Pkinase"/>
    <property type="match status" value="2"/>
</dbReference>
<feature type="compositionally biased region" description="Polar residues" evidence="10">
    <location>
        <begin position="1016"/>
        <end position="1050"/>
    </location>
</feature>
<dbReference type="GO" id="GO:0004674">
    <property type="term" value="F:protein serine/threonine kinase activity"/>
    <property type="evidence" value="ECO:0007669"/>
    <property type="project" value="UniProtKB-KW"/>
</dbReference>
<evidence type="ECO:0000256" key="2">
    <source>
        <dbReference type="ARBA" id="ARBA00022527"/>
    </source>
</evidence>
<organism evidence="14">
    <name type="scientific">Melampsora larici-populina (strain 98AG31 / pathotype 3-4-7)</name>
    <name type="common">Poplar leaf rust fungus</name>
    <dbReference type="NCBI Taxonomy" id="747676"/>
    <lineage>
        <taxon>Eukaryota</taxon>
        <taxon>Fungi</taxon>
        <taxon>Dikarya</taxon>
        <taxon>Basidiomycota</taxon>
        <taxon>Pucciniomycotina</taxon>
        <taxon>Pucciniomycetes</taxon>
        <taxon>Pucciniales</taxon>
        <taxon>Melampsoraceae</taxon>
        <taxon>Melampsora</taxon>
    </lineage>
</organism>
<feature type="compositionally biased region" description="Polar residues" evidence="10">
    <location>
        <begin position="515"/>
        <end position="528"/>
    </location>
</feature>
<dbReference type="PROSITE" id="PS50032">
    <property type="entry name" value="KA1"/>
    <property type="match status" value="1"/>
</dbReference>
<feature type="compositionally biased region" description="Low complexity" evidence="10">
    <location>
        <begin position="1148"/>
        <end position="1165"/>
    </location>
</feature>
<feature type="compositionally biased region" description="Polar residues" evidence="10">
    <location>
        <begin position="115"/>
        <end position="148"/>
    </location>
</feature>
<evidence type="ECO:0000256" key="10">
    <source>
        <dbReference type="SAM" id="MobiDB-lite"/>
    </source>
</evidence>
<dbReference type="InterPro" id="IPR017441">
    <property type="entry name" value="Protein_kinase_ATP_BS"/>
</dbReference>
<feature type="region of interest" description="Disordered" evidence="10">
    <location>
        <begin position="574"/>
        <end position="593"/>
    </location>
</feature>
<evidence type="ECO:0000256" key="9">
    <source>
        <dbReference type="PROSITE-ProRule" id="PRU10141"/>
    </source>
</evidence>
<dbReference type="GO" id="GO:0106310">
    <property type="term" value="F:protein serine kinase activity"/>
    <property type="evidence" value="ECO:0007669"/>
    <property type="project" value="RHEA"/>
</dbReference>
<dbReference type="SUPFAM" id="SSF103243">
    <property type="entry name" value="KA1-like"/>
    <property type="match status" value="1"/>
</dbReference>
<proteinExistence type="predicted"/>
<protein>
    <recommendedName>
        <fullName evidence="1">non-specific serine/threonine protein kinase</fullName>
        <ecNumber evidence="1">2.7.11.1</ecNumber>
    </recommendedName>
</protein>
<reference evidence="14" key="1">
    <citation type="journal article" date="2011" name="Proc. Natl. Acad. Sci. U.S.A.">
        <title>Obligate biotrophy features unraveled by the genomic analysis of rust fungi.</title>
        <authorList>
            <person name="Duplessis S."/>
            <person name="Cuomo C.A."/>
            <person name="Lin Y.-C."/>
            <person name="Aerts A."/>
            <person name="Tisserant E."/>
            <person name="Veneault-Fourrey C."/>
            <person name="Joly D.L."/>
            <person name="Hacquard S."/>
            <person name="Amselem J."/>
            <person name="Cantarel B.L."/>
            <person name="Chiu R."/>
            <person name="Coutinho P.M."/>
            <person name="Feau N."/>
            <person name="Field M."/>
            <person name="Frey P."/>
            <person name="Gelhaye E."/>
            <person name="Goldberg J."/>
            <person name="Grabherr M.G."/>
            <person name="Kodira C.D."/>
            <person name="Kohler A."/>
            <person name="Kuees U."/>
            <person name="Lindquist E.A."/>
            <person name="Lucas S.M."/>
            <person name="Mago R."/>
            <person name="Mauceli E."/>
            <person name="Morin E."/>
            <person name="Murat C."/>
            <person name="Pangilinan J.L."/>
            <person name="Park R."/>
            <person name="Pearson M."/>
            <person name="Quesneville H."/>
            <person name="Rouhier N."/>
            <person name="Sakthikumar S."/>
            <person name="Salamov A.A."/>
            <person name="Schmutz J."/>
            <person name="Selles B."/>
            <person name="Shapiro H."/>
            <person name="Tanguay P."/>
            <person name="Tuskan G.A."/>
            <person name="Henrissat B."/>
            <person name="Van de Peer Y."/>
            <person name="Rouze P."/>
            <person name="Ellis J.G."/>
            <person name="Dodds P.N."/>
            <person name="Schein J.E."/>
            <person name="Zhong S."/>
            <person name="Hamelin R.C."/>
            <person name="Grigoriev I.V."/>
            <person name="Szabo L.J."/>
            <person name="Martin F."/>
        </authorList>
    </citation>
    <scope>NUCLEOTIDE SEQUENCE [LARGE SCALE GENOMIC DNA]</scope>
    <source>
        <strain evidence="14">98AG31 / pathotype 3-4-7</strain>
    </source>
</reference>
<feature type="compositionally biased region" description="Pro residues" evidence="10">
    <location>
        <begin position="781"/>
        <end position="790"/>
    </location>
</feature>
<dbReference type="VEuPathDB" id="FungiDB:MELLADRAFT_110792"/>
<feature type="compositionally biased region" description="Polar residues" evidence="10">
    <location>
        <begin position="768"/>
        <end position="777"/>
    </location>
</feature>
<dbReference type="GeneID" id="18924194"/>
<feature type="region of interest" description="Disordered" evidence="10">
    <location>
        <begin position="768"/>
        <end position="798"/>
    </location>
</feature>
<dbReference type="EMBL" id="GL883136">
    <property type="protein sequence ID" value="EGG01679.1"/>
    <property type="molecule type" value="Genomic_DNA"/>
</dbReference>
<feature type="compositionally biased region" description="Polar residues" evidence="10">
    <location>
        <begin position="715"/>
        <end position="727"/>
    </location>
</feature>
<dbReference type="Gene3D" id="3.30.310.80">
    <property type="entry name" value="Kinase associated domain 1, KA1"/>
    <property type="match status" value="1"/>
</dbReference>
<evidence type="ECO:0000259" key="11">
    <source>
        <dbReference type="PROSITE" id="PS50011"/>
    </source>
</evidence>
<evidence type="ECO:0000256" key="7">
    <source>
        <dbReference type="ARBA" id="ARBA00047899"/>
    </source>
</evidence>
<feature type="compositionally biased region" description="Polar residues" evidence="10">
    <location>
        <begin position="673"/>
        <end position="690"/>
    </location>
</feature>
<evidence type="ECO:0000256" key="8">
    <source>
        <dbReference type="ARBA" id="ARBA00048679"/>
    </source>
</evidence>
<feature type="compositionally biased region" description="Low complexity" evidence="10">
    <location>
        <begin position="1"/>
        <end position="12"/>
    </location>
</feature>
<dbReference type="PROSITE" id="PS00107">
    <property type="entry name" value="PROTEIN_KINASE_ATP"/>
    <property type="match status" value="1"/>
</dbReference>
<feature type="region of interest" description="Disordered" evidence="10">
    <location>
        <begin position="817"/>
        <end position="896"/>
    </location>
</feature>
<evidence type="ECO:0000256" key="4">
    <source>
        <dbReference type="ARBA" id="ARBA00022741"/>
    </source>
</evidence>
<feature type="domain" description="Protein kinase" evidence="11">
    <location>
        <begin position="166"/>
        <end position="392"/>
    </location>
</feature>
<dbReference type="SUPFAM" id="SSF56112">
    <property type="entry name" value="Protein kinase-like (PK-like)"/>
    <property type="match status" value="1"/>
</dbReference>
<dbReference type="InterPro" id="IPR001772">
    <property type="entry name" value="KA1_dom"/>
</dbReference>